<gene>
    <name evidence="1" type="ORF">A4W93_02830</name>
</gene>
<dbReference type="EMBL" id="CP015118">
    <property type="protein sequence ID" value="ARN18936.1"/>
    <property type="molecule type" value="Genomic_DNA"/>
</dbReference>
<sequence length="109" mass="12282">MTGWFAIVAITGLALITVATRCFFIATERELPMPGWLRRGLRYAPLAALAAVVVPEVVMTQDHLIHTWRDARLFAVVAATAWFFWRRTMLGTIVSGMVVLVPLKLWLGW</sequence>
<dbReference type="STRING" id="946333.A4W93_02830"/>
<evidence type="ECO:0000313" key="2">
    <source>
        <dbReference type="Proteomes" id="UP000193427"/>
    </source>
</evidence>
<dbReference type="Pfam" id="PF05437">
    <property type="entry name" value="AzlD"/>
    <property type="match status" value="1"/>
</dbReference>
<dbReference type="InterPro" id="IPR008407">
    <property type="entry name" value="Brnchd-chn_aa_trnsp_AzlD"/>
</dbReference>
<dbReference type="Proteomes" id="UP000193427">
    <property type="component" value="Chromosome"/>
</dbReference>
<name>A0A1W6L404_9BURK</name>
<dbReference type="OrthoDB" id="515103at2"/>
<reference evidence="1 2" key="1">
    <citation type="submission" date="2016-04" db="EMBL/GenBank/DDBJ databases">
        <title>Complete genome sequence of natural rubber-degrading, novel Gram-negative bacterium, Rhizobacter gummiphilus strain NS21.</title>
        <authorList>
            <person name="Tabata M."/>
            <person name="Kasai D."/>
            <person name="Fukuda M."/>
        </authorList>
    </citation>
    <scope>NUCLEOTIDE SEQUENCE [LARGE SCALE GENOMIC DNA]</scope>
    <source>
        <strain evidence="1 2">NS21</strain>
    </source>
</reference>
<dbReference type="KEGG" id="rgu:A4W93_02830"/>
<dbReference type="AlphaFoldDB" id="A0A1W6L404"/>
<keyword evidence="2" id="KW-1185">Reference proteome</keyword>
<accession>A0A1W6L404</accession>
<evidence type="ECO:0000313" key="1">
    <source>
        <dbReference type="EMBL" id="ARN18936.1"/>
    </source>
</evidence>
<dbReference type="RefSeq" id="WP_085749172.1">
    <property type="nucleotide sequence ID" value="NZ_BSPR01000001.1"/>
</dbReference>
<organism evidence="1 2">
    <name type="scientific">Piscinibacter gummiphilus</name>
    <dbReference type="NCBI Taxonomy" id="946333"/>
    <lineage>
        <taxon>Bacteria</taxon>
        <taxon>Pseudomonadati</taxon>
        <taxon>Pseudomonadota</taxon>
        <taxon>Betaproteobacteria</taxon>
        <taxon>Burkholderiales</taxon>
        <taxon>Sphaerotilaceae</taxon>
        <taxon>Piscinibacter</taxon>
    </lineage>
</organism>
<proteinExistence type="predicted"/>
<protein>
    <submittedName>
        <fullName evidence="1">Branched-chain amino acid transporter</fullName>
    </submittedName>
</protein>